<evidence type="ECO:0000313" key="2">
    <source>
        <dbReference type="Proteomes" id="UP001519287"/>
    </source>
</evidence>
<gene>
    <name evidence="1" type="ORF">J2Z66_005155</name>
</gene>
<dbReference type="EMBL" id="JAGGLB010000019">
    <property type="protein sequence ID" value="MBP1993533.1"/>
    <property type="molecule type" value="Genomic_DNA"/>
</dbReference>
<accession>A0ABS4J115</accession>
<evidence type="ECO:0000313" key="1">
    <source>
        <dbReference type="EMBL" id="MBP1993533.1"/>
    </source>
</evidence>
<protein>
    <submittedName>
        <fullName evidence="1">Uncharacterized protein</fullName>
    </submittedName>
</protein>
<name>A0ABS4J115_9BACL</name>
<comment type="caution">
    <text evidence="1">The sequence shown here is derived from an EMBL/GenBank/DDBJ whole genome shotgun (WGS) entry which is preliminary data.</text>
</comment>
<keyword evidence="2" id="KW-1185">Reference proteome</keyword>
<dbReference type="Proteomes" id="UP001519287">
    <property type="component" value="Unassembled WGS sequence"/>
</dbReference>
<proteinExistence type="predicted"/>
<reference evidence="1 2" key="1">
    <citation type="submission" date="2021-03" db="EMBL/GenBank/DDBJ databases">
        <title>Genomic Encyclopedia of Type Strains, Phase IV (KMG-IV): sequencing the most valuable type-strain genomes for metagenomic binning, comparative biology and taxonomic classification.</title>
        <authorList>
            <person name="Goeker M."/>
        </authorList>
    </citation>
    <scope>NUCLEOTIDE SEQUENCE [LARGE SCALE GENOMIC DNA]</scope>
    <source>
        <strain evidence="1 2">DSM 26048</strain>
    </source>
</reference>
<organism evidence="1 2">
    <name type="scientific">Paenibacillus eucommiae</name>
    <dbReference type="NCBI Taxonomy" id="1355755"/>
    <lineage>
        <taxon>Bacteria</taxon>
        <taxon>Bacillati</taxon>
        <taxon>Bacillota</taxon>
        <taxon>Bacilli</taxon>
        <taxon>Bacillales</taxon>
        <taxon>Paenibacillaceae</taxon>
        <taxon>Paenibacillus</taxon>
    </lineage>
</organism>
<sequence>MRHTCIPIEKAIEEHKEFQIRLDIAIRRDEDINEFCIVVWTHDLYSDRIISINEISGIKCCPYCGSKLG</sequence>